<feature type="compositionally biased region" description="Polar residues" evidence="1">
    <location>
        <begin position="100"/>
        <end position="129"/>
    </location>
</feature>
<feature type="domain" description="HTH cro/C1-type" evidence="2">
    <location>
        <begin position="20"/>
        <end position="62"/>
    </location>
</feature>
<protein>
    <submittedName>
        <fullName evidence="3">Helix-turn-helix domain-containing protein</fullName>
    </submittedName>
</protein>
<sequence length="129" mass="14213">MQTNDFLELVKRKLDLQSDQALANVLGVTRSAISHMKSGKSGIGDATAVKVAQLTGIPVARVLIDVHLERSKTPEVKAAWASMMEKFLAPSDPPMPYRSQHLNFLPSSQTGGPPQDRQSQMNWLTSDWL</sequence>
<dbReference type="AlphaFoldDB" id="A0AAE4K4H4"/>
<dbReference type="RefSeq" id="WP_051057520.1">
    <property type="nucleotide sequence ID" value="NZ_JAVLSM010000008.1"/>
</dbReference>
<dbReference type="GO" id="GO:0003677">
    <property type="term" value="F:DNA binding"/>
    <property type="evidence" value="ECO:0007669"/>
    <property type="project" value="InterPro"/>
</dbReference>
<name>A0AAE4K4H4_9BURK</name>
<proteinExistence type="predicted"/>
<dbReference type="InterPro" id="IPR010982">
    <property type="entry name" value="Lambda_DNA-bd_dom_sf"/>
</dbReference>
<comment type="caution">
    <text evidence="3">The sequence shown here is derived from an EMBL/GenBank/DDBJ whole genome shotgun (WGS) entry which is preliminary data.</text>
</comment>
<dbReference type="Gene3D" id="1.10.260.40">
    <property type="entry name" value="lambda repressor-like DNA-binding domains"/>
    <property type="match status" value="1"/>
</dbReference>
<dbReference type="CDD" id="cd00093">
    <property type="entry name" value="HTH_XRE"/>
    <property type="match status" value="1"/>
</dbReference>
<gene>
    <name evidence="3" type="ORF">RJN63_14700</name>
</gene>
<feature type="region of interest" description="Disordered" evidence="1">
    <location>
        <begin position="91"/>
        <end position="129"/>
    </location>
</feature>
<dbReference type="EMBL" id="JAVRAA010000007">
    <property type="protein sequence ID" value="MDT0338092.1"/>
    <property type="molecule type" value="Genomic_DNA"/>
</dbReference>
<evidence type="ECO:0000313" key="3">
    <source>
        <dbReference type="EMBL" id="MDT0338092.1"/>
    </source>
</evidence>
<dbReference type="SUPFAM" id="SSF47413">
    <property type="entry name" value="lambda repressor-like DNA-binding domains"/>
    <property type="match status" value="1"/>
</dbReference>
<evidence type="ECO:0000256" key="1">
    <source>
        <dbReference type="SAM" id="MobiDB-lite"/>
    </source>
</evidence>
<accession>A0AAE4K4H4</accession>
<dbReference type="InterPro" id="IPR001387">
    <property type="entry name" value="Cro/C1-type_HTH"/>
</dbReference>
<reference evidence="3" key="1">
    <citation type="submission" date="2023-02" db="EMBL/GenBank/DDBJ databases">
        <title>Description of Herbaspirillum huttiense subsp. nephrolepsisexaltata and Herbaspirillum huttiense subsp. lycopersicon.</title>
        <authorList>
            <person name="Poudel M."/>
            <person name="Sharma A."/>
            <person name="Goss E."/>
            <person name="Tapia J.H."/>
            <person name="Harmon C.M."/>
            <person name="Jones J.B."/>
        </authorList>
    </citation>
    <scope>NUCLEOTIDE SEQUENCE</scope>
    <source>
        <strain evidence="3">NC40101</strain>
    </source>
</reference>
<dbReference type="PROSITE" id="PS50943">
    <property type="entry name" value="HTH_CROC1"/>
    <property type="match status" value="1"/>
</dbReference>
<dbReference type="Pfam" id="PF01381">
    <property type="entry name" value="HTH_3"/>
    <property type="match status" value="1"/>
</dbReference>
<evidence type="ECO:0000259" key="2">
    <source>
        <dbReference type="PROSITE" id="PS50943"/>
    </source>
</evidence>
<organism evidence="3">
    <name type="scientific">Herbaspirillum huttiense subsp. nephrolepidis</name>
    <dbReference type="NCBI Taxonomy" id="3075126"/>
    <lineage>
        <taxon>Bacteria</taxon>
        <taxon>Pseudomonadati</taxon>
        <taxon>Pseudomonadota</taxon>
        <taxon>Betaproteobacteria</taxon>
        <taxon>Burkholderiales</taxon>
        <taxon>Oxalobacteraceae</taxon>
        <taxon>Herbaspirillum</taxon>
    </lineage>
</organism>